<dbReference type="Pfam" id="PF04268">
    <property type="entry name" value="SoxG"/>
    <property type="match status" value="1"/>
</dbReference>
<sequence>MSDVRSALAGASFEGIASVKEAGLRGMISFRGDLSASKVKAALKAVSGVDMPGQRGCVVNGQSGLAWMSPDEVLVMVPHDEADGAVEKLNKALKGQHFMAENVSDARAVFTVSGKHAREVIAKLAPVDMSGFQAGEIRRTRIAQVAAAFWMHEADALTVVCFRSGAEYMFGTLKMAAQTGSEVGVY</sequence>
<proteinExistence type="predicted"/>
<evidence type="ECO:0000313" key="1">
    <source>
        <dbReference type="EMBL" id="SDY24759.1"/>
    </source>
</evidence>
<dbReference type="OrthoDB" id="9814782at2"/>
<dbReference type="InterPro" id="IPR027266">
    <property type="entry name" value="TrmE/GcvT-like"/>
</dbReference>
<dbReference type="Proteomes" id="UP000199026">
    <property type="component" value="Unassembled WGS sequence"/>
</dbReference>
<organism evidence="1 2">
    <name type="scientific">Lentibacter algarum</name>
    <dbReference type="NCBI Taxonomy" id="576131"/>
    <lineage>
        <taxon>Bacteria</taxon>
        <taxon>Pseudomonadati</taxon>
        <taxon>Pseudomonadota</taxon>
        <taxon>Alphaproteobacteria</taxon>
        <taxon>Rhodobacterales</taxon>
        <taxon>Roseobacteraceae</taxon>
        <taxon>Lentibacter</taxon>
    </lineage>
</organism>
<dbReference type="EMBL" id="FNPR01000001">
    <property type="protein sequence ID" value="SDY24759.1"/>
    <property type="molecule type" value="Genomic_DNA"/>
</dbReference>
<dbReference type="GeneID" id="78123749"/>
<dbReference type="InterPro" id="IPR007375">
    <property type="entry name" value="SoxG"/>
</dbReference>
<dbReference type="Gene3D" id="3.30.70.1520">
    <property type="entry name" value="Heterotetrameric sarcosine oxidase"/>
    <property type="match status" value="1"/>
</dbReference>
<reference evidence="1 2" key="1">
    <citation type="submission" date="2016-10" db="EMBL/GenBank/DDBJ databases">
        <authorList>
            <person name="de Groot N.N."/>
        </authorList>
    </citation>
    <scope>NUCLEOTIDE SEQUENCE [LARGE SCALE GENOMIC DNA]</scope>
    <source>
        <strain evidence="1 2">DSM 24677</strain>
    </source>
</reference>
<accession>A0A1H3IBW7</accession>
<protein>
    <submittedName>
        <fullName evidence="1">Sarcosine oxidase subunit gamma</fullName>
    </submittedName>
</protein>
<dbReference type="Gene3D" id="3.30.1360.120">
    <property type="entry name" value="Probable tRNA modification gtpase trme, domain 1"/>
    <property type="match status" value="1"/>
</dbReference>
<gene>
    <name evidence="1" type="ORF">SAMN05444486_101964</name>
</gene>
<dbReference type="SUPFAM" id="SSF103025">
    <property type="entry name" value="Folate-binding domain"/>
    <property type="match status" value="1"/>
</dbReference>
<dbReference type="RefSeq" id="WP_089888263.1">
    <property type="nucleotide sequence ID" value="NZ_CALJFH010000011.1"/>
</dbReference>
<dbReference type="STRING" id="576131.SAMN05444486_101964"/>
<keyword evidence="2" id="KW-1185">Reference proteome</keyword>
<evidence type="ECO:0000313" key="2">
    <source>
        <dbReference type="Proteomes" id="UP000199026"/>
    </source>
</evidence>
<name>A0A1H3IBW7_9RHOB</name>
<dbReference type="AlphaFoldDB" id="A0A1H3IBW7"/>